<name>A0A8X6TTS7_NEPPI</name>
<dbReference type="EMBL" id="BMAW01064530">
    <property type="protein sequence ID" value="GFT45630.1"/>
    <property type="molecule type" value="Genomic_DNA"/>
</dbReference>
<dbReference type="AlphaFoldDB" id="A0A8X6TTS7"/>
<gene>
    <name evidence="1" type="primary">AVEN_242099_1</name>
    <name evidence="1" type="ORF">NPIL_362531</name>
</gene>
<reference evidence="1" key="1">
    <citation type="submission" date="2020-08" db="EMBL/GenBank/DDBJ databases">
        <title>Multicomponent nature underlies the extraordinary mechanical properties of spider dragline silk.</title>
        <authorList>
            <person name="Kono N."/>
            <person name="Nakamura H."/>
            <person name="Mori M."/>
            <person name="Yoshida Y."/>
            <person name="Ohtoshi R."/>
            <person name="Malay A.D."/>
            <person name="Moran D.A.P."/>
            <person name="Tomita M."/>
            <person name="Numata K."/>
            <person name="Arakawa K."/>
        </authorList>
    </citation>
    <scope>NUCLEOTIDE SEQUENCE</scope>
</reference>
<protein>
    <submittedName>
        <fullName evidence="1">DUF1758 domain-containing protein</fullName>
    </submittedName>
</protein>
<sequence>MQLTKNPHSQIVKNFRICLTNSLGEEALSGIKGFAITEDNYKSPLKLLKDSFGQNAVFINVHISKLFNMTPLKNSRSERLNIYSFGAKNSRLQVSRKVEMKLRNILDGRELVVEALAIDKISRASIRIPDRDICAEMEYRELTLTFDFKELSSDCQISLLVGADY</sequence>
<evidence type="ECO:0000313" key="2">
    <source>
        <dbReference type="Proteomes" id="UP000887013"/>
    </source>
</evidence>
<dbReference type="Pfam" id="PF03564">
    <property type="entry name" value="DUF1759"/>
    <property type="match status" value="1"/>
</dbReference>
<comment type="caution">
    <text evidence="1">The sequence shown here is derived from an EMBL/GenBank/DDBJ whole genome shotgun (WGS) entry which is preliminary data.</text>
</comment>
<proteinExistence type="predicted"/>
<keyword evidence="2" id="KW-1185">Reference proteome</keyword>
<dbReference type="InterPro" id="IPR005312">
    <property type="entry name" value="DUF1759"/>
</dbReference>
<evidence type="ECO:0000313" key="1">
    <source>
        <dbReference type="EMBL" id="GFT45630.1"/>
    </source>
</evidence>
<organism evidence="1 2">
    <name type="scientific">Nephila pilipes</name>
    <name type="common">Giant wood spider</name>
    <name type="synonym">Nephila maculata</name>
    <dbReference type="NCBI Taxonomy" id="299642"/>
    <lineage>
        <taxon>Eukaryota</taxon>
        <taxon>Metazoa</taxon>
        <taxon>Ecdysozoa</taxon>
        <taxon>Arthropoda</taxon>
        <taxon>Chelicerata</taxon>
        <taxon>Arachnida</taxon>
        <taxon>Araneae</taxon>
        <taxon>Araneomorphae</taxon>
        <taxon>Entelegynae</taxon>
        <taxon>Araneoidea</taxon>
        <taxon>Nephilidae</taxon>
        <taxon>Nephila</taxon>
    </lineage>
</organism>
<accession>A0A8X6TTS7</accession>
<dbReference type="Proteomes" id="UP000887013">
    <property type="component" value="Unassembled WGS sequence"/>
</dbReference>